<dbReference type="PANTHER" id="PTHR42811">
    <property type="entry name" value="SERINE ACETYLTRANSFERASE"/>
    <property type="match status" value="1"/>
</dbReference>
<gene>
    <name evidence="2" type="ORF">BN381_130331</name>
</gene>
<dbReference type="AlphaFoldDB" id="R4YX90"/>
<sequence>MHSSDHSRSGGNSTPVNTSRSEPVESLRSLIRSDLNELAKLKGTSTRSPLWWGDVLTLPGAWSAMLWRLGTWLNGRGVKVLSRLCYFANIVLFGAELHPGAEVGAGITTPHPVGLDISSEVQFGERCRVMGKVSVGGSGHPDKPGHPKIGDDVWLFDSAQVFGPVTIGDRSIIGARVTVTADIPPDSFVTMDAKMRIRTLAEVGLETHGGSLPPSKIAQLSGH</sequence>
<dbReference type="Proteomes" id="UP000018291">
    <property type="component" value="Unassembled WGS sequence"/>
</dbReference>
<proteinExistence type="predicted"/>
<dbReference type="InterPro" id="IPR001451">
    <property type="entry name" value="Hexapep"/>
</dbReference>
<evidence type="ECO:0000256" key="1">
    <source>
        <dbReference type="SAM" id="MobiDB-lite"/>
    </source>
</evidence>
<dbReference type="EMBL" id="CANL01000005">
    <property type="protein sequence ID" value="CCM62773.1"/>
    <property type="molecule type" value="Genomic_DNA"/>
</dbReference>
<keyword evidence="3" id="KW-1185">Reference proteome</keyword>
<dbReference type="EC" id="2.3.1.30" evidence="2"/>
<dbReference type="InterPro" id="IPR011004">
    <property type="entry name" value="Trimer_LpxA-like_sf"/>
</dbReference>
<dbReference type="Pfam" id="PF00132">
    <property type="entry name" value="Hexapep"/>
    <property type="match status" value="1"/>
</dbReference>
<organism evidence="2 3">
    <name type="scientific">Candidatus Neomicrothrix parvicella RN1</name>
    <dbReference type="NCBI Taxonomy" id="1229780"/>
    <lineage>
        <taxon>Bacteria</taxon>
        <taxon>Bacillati</taxon>
        <taxon>Actinomycetota</taxon>
        <taxon>Acidimicrobiia</taxon>
        <taxon>Acidimicrobiales</taxon>
        <taxon>Microthrixaceae</taxon>
        <taxon>Candidatus Neomicrothrix</taxon>
    </lineage>
</organism>
<dbReference type="STRING" id="1229780.BN381_130331"/>
<dbReference type="GO" id="GO:0009001">
    <property type="term" value="F:serine O-acetyltransferase activity"/>
    <property type="evidence" value="ECO:0007669"/>
    <property type="project" value="UniProtKB-EC"/>
</dbReference>
<reference evidence="2 3" key="1">
    <citation type="journal article" date="2013" name="ISME J.">
        <title>Metabolic model for the filamentous 'Candidatus Microthrix parvicella' based on genomic and metagenomic analyses.</title>
        <authorList>
            <person name="Jon McIlroy S."/>
            <person name="Kristiansen R."/>
            <person name="Albertsen M."/>
            <person name="Michael Karst S."/>
            <person name="Rossetti S."/>
            <person name="Lund Nielsen J."/>
            <person name="Tandoi V."/>
            <person name="James Seviour R."/>
            <person name="Nielsen P.H."/>
        </authorList>
    </citation>
    <scope>NUCLEOTIDE SEQUENCE [LARGE SCALE GENOMIC DNA]</scope>
    <source>
        <strain evidence="2 3">RN1</strain>
    </source>
</reference>
<evidence type="ECO:0000313" key="3">
    <source>
        <dbReference type="Proteomes" id="UP000018291"/>
    </source>
</evidence>
<feature type="region of interest" description="Disordered" evidence="1">
    <location>
        <begin position="1"/>
        <end position="24"/>
    </location>
</feature>
<keyword evidence="2" id="KW-0012">Acyltransferase</keyword>
<feature type="compositionally biased region" description="Polar residues" evidence="1">
    <location>
        <begin position="9"/>
        <end position="21"/>
    </location>
</feature>
<dbReference type="eggNOG" id="COG1045">
    <property type="taxonomic scope" value="Bacteria"/>
</dbReference>
<comment type="caution">
    <text evidence="2">The sequence shown here is derived from an EMBL/GenBank/DDBJ whole genome shotgun (WGS) entry which is preliminary data.</text>
</comment>
<keyword evidence="2" id="KW-0808">Transferase</keyword>
<protein>
    <submittedName>
        <fullName evidence="2">Putative Serine O-acetyltransferase</fullName>
        <ecNumber evidence="2">2.3.1.30</ecNumber>
    </submittedName>
</protein>
<name>R4YX90_9ACTN</name>
<accession>R4YX90</accession>
<evidence type="ECO:0000313" key="2">
    <source>
        <dbReference type="EMBL" id="CCM62773.1"/>
    </source>
</evidence>
<dbReference type="SUPFAM" id="SSF51161">
    <property type="entry name" value="Trimeric LpxA-like enzymes"/>
    <property type="match status" value="1"/>
</dbReference>
<dbReference type="HOGENOM" id="CLU_1238340_0_0_11"/>
<dbReference type="Gene3D" id="2.160.10.10">
    <property type="entry name" value="Hexapeptide repeat proteins"/>
    <property type="match status" value="1"/>
</dbReference>